<evidence type="ECO:0000256" key="1">
    <source>
        <dbReference type="SAM" id="MobiDB-lite"/>
    </source>
</evidence>
<dbReference type="EMBL" id="WHUG01000014">
    <property type="protein sequence ID" value="MQA41615.1"/>
    <property type="molecule type" value="Genomic_DNA"/>
</dbReference>
<dbReference type="Proteomes" id="UP000440498">
    <property type="component" value="Unassembled WGS sequence"/>
</dbReference>
<dbReference type="RefSeq" id="WP_152840829.1">
    <property type="nucleotide sequence ID" value="NZ_WHUG01000014.1"/>
</dbReference>
<gene>
    <name evidence="2" type="ORF">GEV02_26050</name>
</gene>
<keyword evidence="3" id="KW-1185">Reference proteome</keyword>
<evidence type="ECO:0000313" key="3">
    <source>
        <dbReference type="Proteomes" id="UP000440498"/>
    </source>
</evidence>
<sequence length="68" mass="7607">MSTRKKNAVLPRQGKQGALSREEKTVPYGPPRVSSYIDALLMVGEEHVVINQNVNDNIGFMTEYIDTV</sequence>
<organism evidence="2 3">
    <name type="scientific">Rugamonas aquatica</name>
    <dbReference type="NCBI Taxonomy" id="2743357"/>
    <lineage>
        <taxon>Bacteria</taxon>
        <taxon>Pseudomonadati</taxon>
        <taxon>Pseudomonadota</taxon>
        <taxon>Betaproteobacteria</taxon>
        <taxon>Burkholderiales</taxon>
        <taxon>Oxalobacteraceae</taxon>
        <taxon>Telluria group</taxon>
        <taxon>Rugamonas</taxon>
    </lineage>
</organism>
<reference evidence="2 3" key="1">
    <citation type="submission" date="2019-10" db="EMBL/GenBank/DDBJ databases">
        <title>Two novel species isolated from a subtropical stream in China.</title>
        <authorList>
            <person name="Lu H."/>
        </authorList>
    </citation>
    <scope>NUCLEOTIDE SEQUENCE [LARGE SCALE GENOMIC DNA]</scope>
    <source>
        <strain evidence="2 3">FT29W</strain>
    </source>
</reference>
<evidence type="ECO:0000313" key="2">
    <source>
        <dbReference type="EMBL" id="MQA41615.1"/>
    </source>
</evidence>
<protein>
    <submittedName>
        <fullName evidence="2">Uncharacterized protein</fullName>
    </submittedName>
</protein>
<proteinExistence type="predicted"/>
<comment type="caution">
    <text evidence="2">The sequence shown here is derived from an EMBL/GenBank/DDBJ whole genome shotgun (WGS) entry which is preliminary data.</text>
</comment>
<feature type="region of interest" description="Disordered" evidence="1">
    <location>
        <begin position="1"/>
        <end position="27"/>
    </location>
</feature>
<accession>A0A6A7N951</accession>
<name>A0A6A7N951_9BURK</name>
<dbReference type="AlphaFoldDB" id="A0A6A7N951"/>